<evidence type="ECO:0000256" key="7">
    <source>
        <dbReference type="ARBA" id="ARBA00022927"/>
    </source>
</evidence>
<dbReference type="GO" id="GO:0031992">
    <property type="term" value="F:energy transducer activity"/>
    <property type="evidence" value="ECO:0007669"/>
    <property type="project" value="TreeGrafter"/>
</dbReference>
<comment type="subcellular location">
    <subcellularLocation>
        <location evidence="1">Cell inner membrane</location>
        <topology evidence="1">Single-pass membrane protein</topology>
        <orientation evidence="1">Periplasmic side</orientation>
    </subcellularLocation>
</comment>
<dbReference type="SUPFAM" id="SSF74653">
    <property type="entry name" value="TolA/TonB C-terminal domain"/>
    <property type="match status" value="1"/>
</dbReference>
<proteinExistence type="inferred from homology"/>
<dbReference type="Gene3D" id="3.30.1150.10">
    <property type="match status" value="1"/>
</dbReference>
<dbReference type="EMBL" id="JAAQTL010000001">
    <property type="protein sequence ID" value="NID16730.1"/>
    <property type="molecule type" value="Genomic_DNA"/>
</dbReference>
<organism evidence="12 13">
    <name type="scientific">Luteibacter yeojuensis</name>
    <dbReference type="NCBI Taxonomy" id="345309"/>
    <lineage>
        <taxon>Bacteria</taxon>
        <taxon>Pseudomonadati</taxon>
        <taxon>Pseudomonadota</taxon>
        <taxon>Gammaproteobacteria</taxon>
        <taxon>Lysobacterales</taxon>
        <taxon>Rhodanobacteraceae</taxon>
        <taxon>Luteibacter</taxon>
    </lineage>
</organism>
<comment type="caution">
    <text evidence="12">The sequence shown here is derived from an EMBL/GenBank/DDBJ whole genome shotgun (WGS) entry which is preliminary data.</text>
</comment>
<keyword evidence="3" id="KW-0813">Transport</keyword>
<evidence type="ECO:0000313" key="13">
    <source>
        <dbReference type="Proteomes" id="UP000518878"/>
    </source>
</evidence>
<evidence type="ECO:0000256" key="5">
    <source>
        <dbReference type="ARBA" id="ARBA00022519"/>
    </source>
</evidence>
<dbReference type="RefSeq" id="WP_166700352.1">
    <property type="nucleotide sequence ID" value="NZ_JAAQTL010000001.1"/>
</dbReference>
<evidence type="ECO:0000256" key="1">
    <source>
        <dbReference type="ARBA" id="ARBA00004383"/>
    </source>
</evidence>
<evidence type="ECO:0000259" key="11">
    <source>
        <dbReference type="PROSITE" id="PS52015"/>
    </source>
</evidence>
<dbReference type="Pfam" id="PF03544">
    <property type="entry name" value="TonB_C"/>
    <property type="match status" value="1"/>
</dbReference>
<dbReference type="GO" id="GO:0098797">
    <property type="term" value="C:plasma membrane protein complex"/>
    <property type="evidence" value="ECO:0007669"/>
    <property type="project" value="TreeGrafter"/>
</dbReference>
<keyword evidence="5" id="KW-0997">Cell inner membrane</keyword>
<keyword evidence="8" id="KW-1133">Transmembrane helix</keyword>
<evidence type="ECO:0000256" key="3">
    <source>
        <dbReference type="ARBA" id="ARBA00022448"/>
    </source>
</evidence>
<evidence type="ECO:0000313" key="12">
    <source>
        <dbReference type="EMBL" id="NID16730.1"/>
    </source>
</evidence>
<dbReference type="PANTHER" id="PTHR33446:SF2">
    <property type="entry name" value="PROTEIN TONB"/>
    <property type="match status" value="1"/>
</dbReference>
<dbReference type="Proteomes" id="UP000518878">
    <property type="component" value="Unassembled WGS sequence"/>
</dbReference>
<dbReference type="NCBIfam" id="TIGR01352">
    <property type="entry name" value="tonB_Cterm"/>
    <property type="match status" value="1"/>
</dbReference>
<evidence type="ECO:0000256" key="4">
    <source>
        <dbReference type="ARBA" id="ARBA00022475"/>
    </source>
</evidence>
<reference evidence="12 13" key="1">
    <citation type="journal article" date="2006" name="Int. J. Syst. Evol. Microbiol.">
        <title>Dyella yeojuensis sp. nov., isolated from greenhouse soil in Korea.</title>
        <authorList>
            <person name="Kim B.Y."/>
            <person name="Weon H.Y."/>
            <person name="Lee K.H."/>
            <person name="Seok S.J."/>
            <person name="Kwon S.W."/>
            <person name="Go S.J."/>
            <person name="Stackebrandt E."/>
        </authorList>
    </citation>
    <scope>NUCLEOTIDE SEQUENCE [LARGE SCALE GENOMIC DNA]</scope>
    <source>
        <strain evidence="12 13">DSM 17673</strain>
    </source>
</reference>
<dbReference type="InterPro" id="IPR006260">
    <property type="entry name" value="TonB/TolA_C"/>
</dbReference>
<evidence type="ECO:0000256" key="10">
    <source>
        <dbReference type="SAM" id="MobiDB-lite"/>
    </source>
</evidence>
<feature type="region of interest" description="Disordered" evidence="10">
    <location>
        <begin position="53"/>
        <end position="83"/>
    </location>
</feature>
<evidence type="ECO:0000256" key="6">
    <source>
        <dbReference type="ARBA" id="ARBA00022692"/>
    </source>
</evidence>
<evidence type="ECO:0000256" key="9">
    <source>
        <dbReference type="ARBA" id="ARBA00023136"/>
    </source>
</evidence>
<dbReference type="PROSITE" id="PS52015">
    <property type="entry name" value="TONB_CTD"/>
    <property type="match status" value="1"/>
</dbReference>
<keyword evidence="6" id="KW-0812">Transmembrane</keyword>
<gene>
    <name evidence="12" type="ORF">HBF32_14750</name>
</gene>
<name>A0A7X5TR30_9GAMM</name>
<accession>A0A7X5TR30</accession>
<keyword evidence="4" id="KW-1003">Cell membrane</keyword>
<sequence>MLALRTSTSLSALALLIGVAGTSWLTALTYERAPKTRGLAEVTMPTAAPARVSKTVSSVAPAPVASHADGGTRRHRGSGEGMPARTVWRTPVVSAPPSRAPAELVPVYMPSPRYPMSALRARREGRVVLSVTVTPEGDVAQVAVGRSSGDEALDRAAEEAVRGWRFATADDRTERYTADLPVNFQLTRTN</sequence>
<comment type="similarity">
    <text evidence="2">Belongs to the TonB family.</text>
</comment>
<evidence type="ECO:0000256" key="8">
    <source>
        <dbReference type="ARBA" id="ARBA00022989"/>
    </source>
</evidence>
<dbReference type="PANTHER" id="PTHR33446">
    <property type="entry name" value="PROTEIN TONB-RELATED"/>
    <property type="match status" value="1"/>
</dbReference>
<keyword evidence="13" id="KW-1185">Reference proteome</keyword>
<dbReference type="AlphaFoldDB" id="A0A7X5TR30"/>
<keyword evidence="9" id="KW-0472">Membrane</keyword>
<dbReference type="GO" id="GO:0015031">
    <property type="term" value="P:protein transport"/>
    <property type="evidence" value="ECO:0007669"/>
    <property type="project" value="UniProtKB-KW"/>
</dbReference>
<protein>
    <submittedName>
        <fullName evidence="12">Energy transducer TonB</fullName>
    </submittedName>
</protein>
<dbReference type="InterPro" id="IPR037682">
    <property type="entry name" value="TonB_C"/>
</dbReference>
<keyword evidence="7" id="KW-0653">Protein transport</keyword>
<feature type="compositionally biased region" description="Low complexity" evidence="10">
    <location>
        <begin position="56"/>
        <end position="66"/>
    </location>
</feature>
<dbReference type="InterPro" id="IPR051045">
    <property type="entry name" value="TonB-dependent_transducer"/>
</dbReference>
<dbReference type="GO" id="GO:0055085">
    <property type="term" value="P:transmembrane transport"/>
    <property type="evidence" value="ECO:0007669"/>
    <property type="project" value="InterPro"/>
</dbReference>
<feature type="domain" description="TonB C-terminal" evidence="11">
    <location>
        <begin position="99"/>
        <end position="190"/>
    </location>
</feature>
<evidence type="ECO:0000256" key="2">
    <source>
        <dbReference type="ARBA" id="ARBA00006555"/>
    </source>
</evidence>